<reference evidence="3" key="1">
    <citation type="journal article" date="2023" name="Mol. Phylogenet. Evol.">
        <title>Genome-scale phylogeny and comparative genomics of the fungal order Sordariales.</title>
        <authorList>
            <person name="Hensen N."/>
            <person name="Bonometti L."/>
            <person name="Westerberg I."/>
            <person name="Brannstrom I.O."/>
            <person name="Guillou S."/>
            <person name="Cros-Aarteil S."/>
            <person name="Calhoun S."/>
            <person name="Haridas S."/>
            <person name="Kuo A."/>
            <person name="Mondo S."/>
            <person name="Pangilinan J."/>
            <person name="Riley R."/>
            <person name="LaButti K."/>
            <person name="Andreopoulos B."/>
            <person name="Lipzen A."/>
            <person name="Chen C."/>
            <person name="Yan M."/>
            <person name="Daum C."/>
            <person name="Ng V."/>
            <person name="Clum A."/>
            <person name="Steindorff A."/>
            <person name="Ohm R.A."/>
            <person name="Martin F."/>
            <person name="Silar P."/>
            <person name="Natvig D.O."/>
            <person name="Lalanne C."/>
            <person name="Gautier V."/>
            <person name="Ament-Velasquez S.L."/>
            <person name="Kruys A."/>
            <person name="Hutchinson M.I."/>
            <person name="Powell A.J."/>
            <person name="Barry K."/>
            <person name="Miller A.N."/>
            <person name="Grigoriev I.V."/>
            <person name="Debuchy R."/>
            <person name="Gladieux P."/>
            <person name="Hiltunen Thoren M."/>
            <person name="Johannesson H."/>
        </authorList>
    </citation>
    <scope>NUCLEOTIDE SEQUENCE</scope>
    <source>
        <strain evidence="3">PSN243</strain>
    </source>
</reference>
<gene>
    <name evidence="3" type="ORF">QBC34DRAFT_127787</name>
</gene>
<evidence type="ECO:0000256" key="2">
    <source>
        <dbReference type="SAM" id="SignalP"/>
    </source>
</evidence>
<keyword evidence="4" id="KW-1185">Reference proteome</keyword>
<feature type="transmembrane region" description="Helical" evidence="1">
    <location>
        <begin position="87"/>
        <end position="104"/>
    </location>
</feature>
<feature type="chain" id="PRO_5044024049" evidence="2">
    <location>
        <begin position="19"/>
        <end position="203"/>
    </location>
</feature>
<keyword evidence="1" id="KW-0472">Membrane</keyword>
<evidence type="ECO:0000313" key="3">
    <source>
        <dbReference type="EMBL" id="KAK4447705.1"/>
    </source>
</evidence>
<dbReference type="EMBL" id="MU865948">
    <property type="protein sequence ID" value="KAK4447705.1"/>
    <property type="molecule type" value="Genomic_DNA"/>
</dbReference>
<organism evidence="3 4">
    <name type="scientific">Podospora aff. communis PSN243</name>
    <dbReference type="NCBI Taxonomy" id="3040156"/>
    <lineage>
        <taxon>Eukaryota</taxon>
        <taxon>Fungi</taxon>
        <taxon>Dikarya</taxon>
        <taxon>Ascomycota</taxon>
        <taxon>Pezizomycotina</taxon>
        <taxon>Sordariomycetes</taxon>
        <taxon>Sordariomycetidae</taxon>
        <taxon>Sordariales</taxon>
        <taxon>Podosporaceae</taxon>
        <taxon>Podospora</taxon>
    </lineage>
</organism>
<keyword evidence="1" id="KW-1133">Transmembrane helix</keyword>
<feature type="signal peptide" evidence="2">
    <location>
        <begin position="1"/>
        <end position="18"/>
    </location>
</feature>
<name>A0AAV9GID4_9PEZI</name>
<sequence>MLGFLSRLWQLYWTGAVGVCVDGGPCTIPSCNPEGPGAIEGTVGITWLQEGDGRKRKRMGSNEEDGKGTVTTFSLVMLLTRGYNNSTFLSFSLLFFCFFWLHLLRSRAELKHAWIRSFRLGFVAKGIGDNNHYDRRGVWAPVLWLGYYNYREGMDTMGSWKAIGRRKRVKVASLQSLFGEKEHIPLSWEEVEKKRNKSKRKFK</sequence>
<accession>A0AAV9GID4</accession>
<dbReference type="AlphaFoldDB" id="A0AAV9GID4"/>
<keyword evidence="2" id="KW-0732">Signal</keyword>
<comment type="caution">
    <text evidence="3">The sequence shown here is derived from an EMBL/GenBank/DDBJ whole genome shotgun (WGS) entry which is preliminary data.</text>
</comment>
<keyword evidence="1" id="KW-0812">Transmembrane</keyword>
<evidence type="ECO:0000313" key="4">
    <source>
        <dbReference type="Proteomes" id="UP001321760"/>
    </source>
</evidence>
<evidence type="ECO:0000256" key="1">
    <source>
        <dbReference type="SAM" id="Phobius"/>
    </source>
</evidence>
<protein>
    <submittedName>
        <fullName evidence="3">Uncharacterized protein</fullName>
    </submittedName>
</protein>
<dbReference type="Proteomes" id="UP001321760">
    <property type="component" value="Unassembled WGS sequence"/>
</dbReference>
<proteinExistence type="predicted"/>
<reference evidence="3" key="2">
    <citation type="submission" date="2023-05" db="EMBL/GenBank/DDBJ databases">
        <authorList>
            <consortium name="Lawrence Berkeley National Laboratory"/>
            <person name="Steindorff A."/>
            <person name="Hensen N."/>
            <person name="Bonometti L."/>
            <person name="Westerberg I."/>
            <person name="Brannstrom I.O."/>
            <person name="Guillou S."/>
            <person name="Cros-Aarteil S."/>
            <person name="Calhoun S."/>
            <person name="Haridas S."/>
            <person name="Kuo A."/>
            <person name="Mondo S."/>
            <person name="Pangilinan J."/>
            <person name="Riley R."/>
            <person name="Labutti K."/>
            <person name="Andreopoulos B."/>
            <person name="Lipzen A."/>
            <person name="Chen C."/>
            <person name="Yanf M."/>
            <person name="Daum C."/>
            <person name="Ng V."/>
            <person name="Clum A."/>
            <person name="Ohm R."/>
            <person name="Martin F."/>
            <person name="Silar P."/>
            <person name="Natvig D."/>
            <person name="Lalanne C."/>
            <person name="Gautier V."/>
            <person name="Ament-Velasquez S.L."/>
            <person name="Kruys A."/>
            <person name="Hutchinson M.I."/>
            <person name="Powell A.J."/>
            <person name="Barry K."/>
            <person name="Miller A.N."/>
            <person name="Grigoriev I.V."/>
            <person name="Debuchy R."/>
            <person name="Gladieux P."/>
            <person name="Thoren M.H."/>
            <person name="Johannesson H."/>
        </authorList>
    </citation>
    <scope>NUCLEOTIDE SEQUENCE</scope>
    <source>
        <strain evidence="3">PSN243</strain>
    </source>
</reference>